<protein>
    <recommendedName>
        <fullName evidence="4 5">Large ribosomal subunit protein bL32</fullName>
    </recommendedName>
</protein>
<evidence type="ECO:0000256" key="2">
    <source>
        <dbReference type="ARBA" id="ARBA00022980"/>
    </source>
</evidence>
<accession>A0A0G0VK12</accession>
<evidence type="ECO:0000256" key="3">
    <source>
        <dbReference type="ARBA" id="ARBA00023274"/>
    </source>
</evidence>
<dbReference type="NCBIfam" id="TIGR01031">
    <property type="entry name" value="rpmF_bact"/>
    <property type="match status" value="1"/>
</dbReference>
<dbReference type="AlphaFoldDB" id="A0A0G0VK12"/>
<dbReference type="Proteomes" id="UP000033930">
    <property type="component" value="Unassembled WGS sequence"/>
</dbReference>
<feature type="compositionally biased region" description="Basic residues" evidence="6">
    <location>
        <begin position="9"/>
        <end position="20"/>
    </location>
</feature>
<dbReference type="GO" id="GO:0015934">
    <property type="term" value="C:large ribosomal subunit"/>
    <property type="evidence" value="ECO:0007669"/>
    <property type="project" value="InterPro"/>
</dbReference>
<proteinExistence type="inferred from homology"/>
<dbReference type="HAMAP" id="MF_00340">
    <property type="entry name" value="Ribosomal_bL32"/>
    <property type="match status" value="1"/>
</dbReference>
<dbReference type="Pfam" id="PF01783">
    <property type="entry name" value="Ribosomal_L32p"/>
    <property type="match status" value="1"/>
</dbReference>
<evidence type="ECO:0000256" key="4">
    <source>
        <dbReference type="ARBA" id="ARBA00035178"/>
    </source>
</evidence>
<evidence type="ECO:0000313" key="8">
    <source>
        <dbReference type="Proteomes" id="UP000033930"/>
    </source>
</evidence>
<reference evidence="7 8" key="1">
    <citation type="journal article" date="2015" name="Nature">
        <title>rRNA introns, odd ribosomes, and small enigmatic genomes across a large radiation of phyla.</title>
        <authorList>
            <person name="Brown C.T."/>
            <person name="Hug L.A."/>
            <person name="Thomas B.C."/>
            <person name="Sharon I."/>
            <person name="Castelle C.J."/>
            <person name="Singh A."/>
            <person name="Wilkins M.J."/>
            <person name="Williams K.H."/>
            <person name="Banfield J.F."/>
        </authorList>
    </citation>
    <scope>NUCLEOTIDE SEQUENCE [LARGE SCALE GENOMIC DNA]</scope>
</reference>
<feature type="region of interest" description="Disordered" evidence="6">
    <location>
        <begin position="1"/>
        <end position="20"/>
    </location>
</feature>
<gene>
    <name evidence="5" type="primary">rpmF</name>
    <name evidence="7" type="ORF">UU50_C0001G0004</name>
</gene>
<dbReference type="InterPro" id="IPR011332">
    <property type="entry name" value="Ribosomal_zn-bd"/>
</dbReference>
<evidence type="ECO:0000313" key="7">
    <source>
        <dbReference type="EMBL" id="KKR99946.1"/>
    </source>
</evidence>
<dbReference type="InterPro" id="IPR044957">
    <property type="entry name" value="Ribosomal_bL32_bact"/>
</dbReference>
<dbReference type="InterPro" id="IPR002677">
    <property type="entry name" value="Ribosomal_bL32"/>
</dbReference>
<name>A0A0G0VK12_9BACT</name>
<comment type="similarity">
    <text evidence="1 5">Belongs to the bacterial ribosomal protein bL32 family.</text>
</comment>
<sequence length="79" mass="9076">MPVPAFRNSRTRVRKRRSHHALKKTDISVCSNCKADVLPHIACKACGQYRGRQVLGGMEEVEKKLEKRVAKKKKSEEDR</sequence>
<organism evidence="7 8">
    <name type="scientific">Candidatus Uhrbacteria bacterium GW2011_GWC1_41_20</name>
    <dbReference type="NCBI Taxonomy" id="1618983"/>
    <lineage>
        <taxon>Bacteria</taxon>
        <taxon>Candidatus Uhriibacteriota</taxon>
    </lineage>
</organism>
<dbReference type="EMBL" id="LCAW01000001">
    <property type="protein sequence ID" value="KKR99946.1"/>
    <property type="molecule type" value="Genomic_DNA"/>
</dbReference>
<dbReference type="GO" id="GO:0003735">
    <property type="term" value="F:structural constituent of ribosome"/>
    <property type="evidence" value="ECO:0007669"/>
    <property type="project" value="InterPro"/>
</dbReference>
<evidence type="ECO:0000256" key="6">
    <source>
        <dbReference type="SAM" id="MobiDB-lite"/>
    </source>
</evidence>
<evidence type="ECO:0000256" key="5">
    <source>
        <dbReference type="HAMAP-Rule" id="MF_00340"/>
    </source>
</evidence>
<dbReference type="PANTHER" id="PTHR35534:SF1">
    <property type="entry name" value="LARGE RIBOSOMAL SUBUNIT PROTEIN BL32"/>
    <property type="match status" value="1"/>
</dbReference>
<keyword evidence="3 5" id="KW-0687">Ribonucleoprotein</keyword>
<comment type="caution">
    <text evidence="7">The sequence shown here is derived from an EMBL/GenBank/DDBJ whole genome shotgun (WGS) entry which is preliminary data.</text>
</comment>
<dbReference type="GO" id="GO:0006412">
    <property type="term" value="P:translation"/>
    <property type="evidence" value="ECO:0007669"/>
    <property type="project" value="UniProtKB-UniRule"/>
</dbReference>
<keyword evidence="2 5" id="KW-0689">Ribosomal protein</keyword>
<evidence type="ECO:0000256" key="1">
    <source>
        <dbReference type="ARBA" id="ARBA00008560"/>
    </source>
</evidence>
<dbReference type="PANTHER" id="PTHR35534">
    <property type="entry name" value="50S RIBOSOMAL PROTEIN L32"/>
    <property type="match status" value="1"/>
</dbReference>
<dbReference type="SUPFAM" id="SSF57829">
    <property type="entry name" value="Zn-binding ribosomal proteins"/>
    <property type="match status" value="1"/>
</dbReference>